<dbReference type="InterPro" id="IPR012349">
    <property type="entry name" value="Split_barrel_FMN-bd"/>
</dbReference>
<sequence length="143" mass="15732">MDKTEMIAYVSEQRHAVVSTLGADGRPQAAYLPLTATDAGELVFDAKLDSRKISNIRRDPRIAVVMGGADGATLQIEGHADVLDGSEAARYGEQYLRAFPEFTDSVRGRSVVIVRVRPEWARFSDFRGVEAAVEEVPLPENRL</sequence>
<gene>
    <name evidence="3" type="ORF">MAE01_07500</name>
</gene>
<reference evidence="3 4" key="1">
    <citation type="submission" date="2019-07" db="EMBL/GenBank/DDBJ databases">
        <title>Whole genome shotgun sequence of Microbacterium aerolatum NBRC 103071.</title>
        <authorList>
            <person name="Hosoyama A."/>
            <person name="Uohara A."/>
            <person name="Ohji S."/>
            <person name="Ichikawa N."/>
        </authorList>
    </citation>
    <scope>NUCLEOTIDE SEQUENCE [LARGE SCALE GENOMIC DNA]</scope>
    <source>
        <strain evidence="3 4">NBRC 103071</strain>
    </source>
</reference>
<evidence type="ECO:0000313" key="4">
    <source>
        <dbReference type="Proteomes" id="UP000321225"/>
    </source>
</evidence>
<dbReference type="AlphaFoldDB" id="A0A511ABL6"/>
<comment type="caution">
    <text evidence="3">The sequence shown here is derived from an EMBL/GenBank/DDBJ whole genome shotgun (WGS) entry which is preliminary data.</text>
</comment>
<organism evidence="3 4">
    <name type="scientific">Microbacterium aerolatum</name>
    <dbReference type="NCBI Taxonomy" id="153731"/>
    <lineage>
        <taxon>Bacteria</taxon>
        <taxon>Bacillati</taxon>
        <taxon>Actinomycetota</taxon>
        <taxon>Actinomycetes</taxon>
        <taxon>Micrococcales</taxon>
        <taxon>Microbacteriaceae</taxon>
        <taxon>Microbacterium</taxon>
    </lineage>
</organism>
<protein>
    <submittedName>
        <fullName evidence="3">PPOX class F420-dependent enzyme</fullName>
    </submittedName>
</protein>
<dbReference type="InterPro" id="IPR052019">
    <property type="entry name" value="F420H2_bilvrd_red/Heme_oxyg"/>
</dbReference>
<dbReference type="PANTHER" id="PTHR35176">
    <property type="entry name" value="HEME OXYGENASE HI_0854-RELATED"/>
    <property type="match status" value="1"/>
</dbReference>
<name>A0A511ABL6_9MICO</name>
<dbReference type="SUPFAM" id="SSF50475">
    <property type="entry name" value="FMN-binding split barrel"/>
    <property type="match status" value="1"/>
</dbReference>
<dbReference type="GO" id="GO:0016627">
    <property type="term" value="F:oxidoreductase activity, acting on the CH-CH group of donors"/>
    <property type="evidence" value="ECO:0007669"/>
    <property type="project" value="TreeGrafter"/>
</dbReference>
<dbReference type="InterPro" id="IPR011576">
    <property type="entry name" value="Pyridox_Oxase_N"/>
</dbReference>
<dbReference type="OrthoDB" id="162914at2"/>
<dbReference type="Gene3D" id="2.30.110.10">
    <property type="entry name" value="Electron Transport, Fmn-binding Protein, Chain A"/>
    <property type="match status" value="1"/>
</dbReference>
<evidence type="ECO:0000256" key="1">
    <source>
        <dbReference type="ARBA" id="ARBA00023002"/>
    </source>
</evidence>
<feature type="domain" description="Pyridoxamine 5'-phosphate oxidase N-terminal" evidence="2">
    <location>
        <begin position="5"/>
        <end position="123"/>
    </location>
</feature>
<evidence type="ECO:0000259" key="2">
    <source>
        <dbReference type="Pfam" id="PF01243"/>
    </source>
</evidence>
<accession>A0A511ABL6</accession>
<keyword evidence="1" id="KW-0560">Oxidoreductase</keyword>
<evidence type="ECO:0000313" key="3">
    <source>
        <dbReference type="EMBL" id="GEK85574.1"/>
    </source>
</evidence>
<dbReference type="EMBL" id="BJUW01000003">
    <property type="protein sequence ID" value="GEK85574.1"/>
    <property type="molecule type" value="Genomic_DNA"/>
</dbReference>
<proteinExistence type="predicted"/>
<keyword evidence="4" id="KW-1185">Reference proteome</keyword>
<dbReference type="PANTHER" id="PTHR35176:SF6">
    <property type="entry name" value="HEME OXYGENASE HI_0854-RELATED"/>
    <property type="match status" value="1"/>
</dbReference>
<dbReference type="Proteomes" id="UP000321225">
    <property type="component" value="Unassembled WGS sequence"/>
</dbReference>
<dbReference type="GO" id="GO:0070967">
    <property type="term" value="F:coenzyme F420 binding"/>
    <property type="evidence" value="ECO:0007669"/>
    <property type="project" value="TreeGrafter"/>
</dbReference>
<dbReference type="GO" id="GO:0005829">
    <property type="term" value="C:cytosol"/>
    <property type="evidence" value="ECO:0007669"/>
    <property type="project" value="TreeGrafter"/>
</dbReference>
<dbReference type="Pfam" id="PF01243">
    <property type="entry name" value="PNPOx_N"/>
    <property type="match status" value="1"/>
</dbReference>
<dbReference type="RefSeq" id="WP_147038226.1">
    <property type="nucleotide sequence ID" value="NZ_BJUW01000003.1"/>
</dbReference>